<organism evidence="1 2">
    <name type="scientific">Paenibacillus abyssi</name>
    <dbReference type="NCBI Taxonomy" id="1340531"/>
    <lineage>
        <taxon>Bacteria</taxon>
        <taxon>Bacillati</taxon>
        <taxon>Bacillota</taxon>
        <taxon>Bacilli</taxon>
        <taxon>Bacillales</taxon>
        <taxon>Paenibacillaceae</taxon>
        <taxon>Paenibacillus</taxon>
    </lineage>
</organism>
<sequence>MGLQEQKPILTAHMVMKLLEAGVHKANELQIAINIMVMDDGGNMKGFMRMDQAPLMGGAIAGKKAYTAAGFGIPTADWYSIIKDDAALMYGVAQIDRMTTLGGGLPIYYASQLIGGIGVSGGTSEQDAICAQAALNILTQ</sequence>
<dbReference type="SUPFAM" id="SSF143744">
    <property type="entry name" value="GlcG-like"/>
    <property type="match status" value="1"/>
</dbReference>
<dbReference type="EMBL" id="BMGR01000005">
    <property type="protein sequence ID" value="GGG01242.1"/>
    <property type="molecule type" value="Genomic_DNA"/>
</dbReference>
<dbReference type="InterPro" id="IPR005624">
    <property type="entry name" value="PduO/GlcC-like"/>
</dbReference>
<keyword evidence="2" id="KW-1185">Reference proteome</keyword>
<evidence type="ECO:0000313" key="1">
    <source>
        <dbReference type="EMBL" id="GGG01242.1"/>
    </source>
</evidence>
<dbReference type="Gene3D" id="3.30.450.150">
    <property type="entry name" value="Haem-degrading domain"/>
    <property type="match status" value="1"/>
</dbReference>
<evidence type="ECO:0000313" key="2">
    <source>
        <dbReference type="Proteomes" id="UP000644756"/>
    </source>
</evidence>
<comment type="caution">
    <text evidence="1">The sequence shown here is derived from an EMBL/GenBank/DDBJ whole genome shotgun (WGS) entry which is preliminary data.</text>
</comment>
<reference evidence="1" key="2">
    <citation type="submission" date="2020-09" db="EMBL/GenBank/DDBJ databases">
        <authorList>
            <person name="Sun Q."/>
            <person name="Zhou Y."/>
        </authorList>
    </citation>
    <scope>NUCLEOTIDE SEQUENCE</scope>
    <source>
        <strain evidence="1">CGMCC 1.12987</strain>
    </source>
</reference>
<evidence type="ECO:0008006" key="3">
    <source>
        <dbReference type="Google" id="ProtNLM"/>
    </source>
</evidence>
<name>A0A917CWA4_9BACL</name>
<dbReference type="AlphaFoldDB" id="A0A917CWA4"/>
<gene>
    <name evidence="1" type="ORF">GCM10010916_17970</name>
</gene>
<protein>
    <recommendedName>
        <fullName evidence="3">Cobalamin adenosyltransferase</fullName>
    </recommendedName>
</protein>
<dbReference type="Pfam" id="PF03928">
    <property type="entry name" value="HbpS-like"/>
    <property type="match status" value="1"/>
</dbReference>
<reference evidence="1" key="1">
    <citation type="journal article" date="2014" name="Int. J. Syst. Evol. Microbiol.">
        <title>Complete genome sequence of Corynebacterium casei LMG S-19264T (=DSM 44701T), isolated from a smear-ripened cheese.</title>
        <authorList>
            <consortium name="US DOE Joint Genome Institute (JGI-PGF)"/>
            <person name="Walter F."/>
            <person name="Albersmeier A."/>
            <person name="Kalinowski J."/>
            <person name="Ruckert C."/>
        </authorList>
    </citation>
    <scope>NUCLEOTIDE SEQUENCE</scope>
    <source>
        <strain evidence="1">CGMCC 1.12987</strain>
    </source>
</reference>
<dbReference type="PANTHER" id="PTHR34309">
    <property type="entry name" value="SLR1406 PROTEIN"/>
    <property type="match status" value="1"/>
</dbReference>
<dbReference type="PANTHER" id="PTHR34309:SF1">
    <property type="entry name" value="PROTEIN GLCG"/>
    <property type="match status" value="1"/>
</dbReference>
<dbReference type="InterPro" id="IPR052517">
    <property type="entry name" value="GlcG_carb_metab_protein"/>
</dbReference>
<accession>A0A917CWA4</accession>
<dbReference type="InterPro" id="IPR038084">
    <property type="entry name" value="PduO/GlcC-like_sf"/>
</dbReference>
<proteinExistence type="predicted"/>
<dbReference type="RefSeq" id="WP_229725077.1">
    <property type="nucleotide sequence ID" value="NZ_BMGR01000005.1"/>
</dbReference>
<dbReference type="Proteomes" id="UP000644756">
    <property type="component" value="Unassembled WGS sequence"/>
</dbReference>